<proteinExistence type="predicted"/>
<feature type="region of interest" description="Disordered" evidence="1">
    <location>
        <begin position="69"/>
        <end position="147"/>
    </location>
</feature>
<feature type="compositionally biased region" description="Basic residues" evidence="1">
    <location>
        <begin position="138"/>
        <end position="147"/>
    </location>
</feature>
<evidence type="ECO:0000256" key="1">
    <source>
        <dbReference type="SAM" id="MobiDB-lite"/>
    </source>
</evidence>
<evidence type="ECO:0000313" key="2">
    <source>
        <dbReference type="EMBL" id="MFC5912571.1"/>
    </source>
</evidence>
<accession>A0ABW1GCS2</accession>
<feature type="region of interest" description="Disordered" evidence="1">
    <location>
        <begin position="1"/>
        <end position="22"/>
    </location>
</feature>
<protein>
    <submittedName>
        <fullName evidence="2">Uncharacterized protein</fullName>
    </submittedName>
</protein>
<comment type="caution">
    <text evidence="2">The sequence shown here is derived from an EMBL/GenBank/DDBJ whole genome shotgun (WGS) entry which is preliminary data.</text>
</comment>
<feature type="compositionally biased region" description="Basic and acidic residues" evidence="1">
    <location>
        <begin position="1"/>
        <end position="13"/>
    </location>
</feature>
<dbReference type="RefSeq" id="WP_344517131.1">
    <property type="nucleotide sequence ID" value="NZ_BAAATU010000062.1"/>
</dbReference>
<sequence>MAVDARGELRDHPSLLMTPLPGGVEADDAGAQERIRLAARQAADIHRARVTGAAHVQNLLEQFDRQNCLDGPEGRSVAAESARIERRTTPPLRCRSGGPAKRQHGAYTRYSALSRVVVSDDPKGNSRRILRASARPPAHTRKASHTR</sequence>
<keyword evidence="3" id="KW-1185">Reference proteome</keyword>
<dbReference type="EMBL" id="JBHSPU010000002">
    <property type="protein sequence ID" value="MFC5912571.1"/>
    <property type="molecule type" value="Genomic_DNA"/>
</dbReference>
<evidence type="ECO:0000313" key="3">
    <source>
        <dbReference type="Proteomes" id="UP001596200"/>
    </source>
</evidence>
<reference evidence="3" key="1">
    <citation type="journal article" date="2019" name="Int. J. Syst. Evol. Microbiol.">
        <title>The Global Catalogue of Microorganisms (GCM) 10K type strain sequencing project: providing services to taxonomists for standard genome sequencing and annotation.</title>
        <authorList>
            <consortium name="The Broad Institute Genomics Platform"/>
            <consortium name="The Broad Institute Genome Sequencing Center for Infectious Disease"/>
            <person name="Wu L."/>
            <person name="Ma J."/>
        </authorList>
    </citation>
    <scope>NUCLEOTIDE SEQUENCE [LARGE SCALE GENOMIC DNA]</scope>
    <source>
        <strain evidence="3">JCM 4147</strain>
    </source>
</reference>
<gene>
    <name evidence="2" type="ORF">ACFP1B_03835</name>
</gene>
<dbReference type="Proteomes" id="UP001596200">
    <property type="component" value="Unassembled WGS sequence"/>
</dbReference>
<organism evidence="2 3">
    <name type="scientific">Streptomyces pulveraceus</name>
    <dbReference type="NCBI Taxonomy" id="68258"/>
    <lineage>
        <taxon>Bacteria</taxon>
        <taxon>Bacillati</taxon>
        <taxon>Actinomycetota</taxon>
        <taxon>Actinomycetes</taxon>
        <taxon>Kitasatosporales</taxon>
        <taxon>Streptomycetaceae</taxon>
        <taxon>Streptomyces</taxon>
    </lineage>
</organism>
<name>A0ABW1GCS2_9ACTN</name>